<evidence type="ECO:0000259" key="4">
    <source>
        <dbReference type="PROSITE" id="PS51344"/>
    </source>
</evidence>
<dbReference type="SUPFAM" id="SSF46785">
    <property type="entry name" value="Winged helix' DNA-binding domain"/>
    <property type="match status" value="1"/>
</dbReference>
<organism evidence="5 6">
    <name type="scientific">Cryptosporidium xiaoi</name>
    <dbReference type="NCBI Taxonomy" id="659607"/>
    <lineage>
        <taxon>Eukaryota</taxon>
        <taxon>Sar</taxon>
        <taxon>Alveolata</taxon>
        <taxon>Apicomplexa</taxon>
        <taxon>Conoidasida</taxon>
        <taxon>Coccidia</taxon>
        <taxon>Eucoccidiorida</taxon>
        <taxon>Eimeriorina</taxon>
        <taxon>Cryptosporidiidae</taxon>
        <taxon>Cryptosporidium</taxon>
    </lineage>
</organism>
<sequence>MNIQESFSNRNSEDVQKFPYNPERFRTFVQILLRLFHDSPAIVIGDCLIREQKSFTDKDLANKLNLSDRQIREALRQLEDDFIVIKDQKNNNESQNSQGNSNVDNSSKITISSAPSINKNSNGTAVVNAISPENSNYNTDSKLLLNSKVCQFYYRINPYLPAVVEWQLNTITHKLEQDIKDAVNLDELLCKRCNAKYSSLEALSLDLDPSDGLFLCRYCNFKLVTVDSAAFKNAAKDKAERARKQLKILINSLDFVKNMHIPVFPQYQSKLEKLKNNKTEEINVGSKADNITNDSISSLNNININKNEKDQNIFVSESKQSKTDSPIIASSPNNKDMNISNPSVSKVKFGIRLSNASINNKDTGIKINTLTDNDTLKVNSTSNSDLITPTNNSDSSNYQINDKVEPIFTISAIKDKTFKITEIDDEIISLMTDSEYLEYDKLLQKHHTSRLFK</sequence>
<evidence type="ECO:0000256" key="2">
    <source>
        <dbReference type="SAM" id="Coils"/>
    </source>
</evidence>
<evidence type="ECO:0000256" key="3">
    <source>
        <dbReference type="SAM" id="MobiDB-lite"/>
    </source>
</evidence>
<evidence type="ECO:0000313" key="6">
    <source>
        <dbReference type="Proteomes" id="UP001311799"/>
    </source>
</evidence>
<feature type="region of interest" description="Disordered" evidence="3">
    <location>
        <begin position="89"/>
        <end position="116"/>
    </location>
</feature>
<feature type="compositionally biased region" description="Polar residues" evidence="3">
    <location>
        <begin position="103"/>
        <end position="116"/>
    </location>
</feature>
<feature type="region of interest" description="Disordered" evidence="3">
    <location>
        <begin position="317"/>
        <end position="341"/>
    </location>
</feature>
<dbReference type="GO" id="GO:0006367">
    <property type="term" value="P:transcription initiation at RNA polymerase II promoter"/>
    <property type="evidence" value="ECO:0007669"/>
    <property type="project" value="InterPro"/>
</dbReference>
<name>A0AAV9XZ00_9CRYT</name>
<dbReference type="InterPro" id="IPR013083">
    <property type="entry name" value="Znf_RING/FYVE/PHD"/>
</dbReference>
<feature type="compositionally biased region" description="Polar residues" evidence="3">
    <location>
        <begin position="328"/>
        <end position="341"/>
    </location>
</feature>
<accession>A0AAV9XZ00</accession>
<evidence type="ECO:0000256" key="1">
    <source>
        <dbReference type="ARBA" id="ARBA00008947"/>
    </source>
</evidence>
<evidence type="ECO:0000313" key="5">
    <source>
        <dbReference type="EMBL" id="KAK6589847.1"/>
    </source>
</evidence>
<comment type="similarity">
    <text evidence="1">Belongs to the TFIIE alpha subunit family.</text>
</comment>
<feature type="compositionally biased region" description="Low complexity" evidence="3">
    <location>
        <begin position="91"/>
        <end position="102"/>
    </location>
</feature>
<dbReference type="InterPro" id="IPR039997">
    <property type="entry name" value="TFE"/>
</dbReference>
<dbReference type="Proteomes" id="UP001311799">
    <property type="component" value="Unassembled WGS sequence"/>
</dbReference>
<keyword evidence="6" id="KW-1185">Reference proteome</keyword>
<reference evidence="5 6" key="1">
    <citation type="submission" date="2023-10" db="EMBL/GenBank/DDBJ databases">
        <title>Comparative genomics analysis reveals potential genetic determinants of host preference in Cryptosporidium xiaoi.</title>
        <authorList>
            <person name="Xiao L."/>
            <person name="Li J."/>
        </authorList>
    </citation>
    <scope>NUCLEOTIDE SEQUENCE [LARGE SCALE GENOMIC DNA]</scope>
    <source>
        <strain evidence="5 6">52996</strain>
    </source>
</reference>
<feature type="coiled-coil region" evidence="2">
    <location>
        <begin position="232"/>
        <end position="259"/>
    </location>
</feature>
<dbReference type="SUPFAM" id="SSF57783">
    <property type="entry name" value="Zinc beta-ribbon"/>
    <property type="match status" value="1"/>
</dbReference>
<protein>
    <submittedName>
        <fullName evidence="5">Transcription initiation factor iie</fullName>
    </submittedName>
</protein>
<dbReference type="PANTHER" id="PTHR13097:SF7">
    <property type="entry name" value="GENERAL TRANSCRIPTION FACTOR IIE SUBUNIT 1"/>
    <property type="match status" value="1"/>
</dbReference>
<comment type="caution">
    <text evidence="5">The sequence shown here is derived from an EMBL/GenBank/DDBJ whole genome shotgun (WGS) entry which is preliminary data.</text>
</comment>
<dbReference type="AlphaFoldDB" id="A0AAV9XZ00"/>
<dbReference type="EMBL" id="JAWDEY010000010">
    <property type="protein sequence ID" value="KAK6589847.1"/>
    <property type="molecule type" value="Genomic_DNA"/>
</dbReference>
<dbReference type="SMART" id="SM00531">
    <property type="entry name" value="TFIIE"/>
    <property type="match status" value="1"/>
</dbReference>
<keyword evidence="2" id="KW-0175">Coiled coil</keyword>
<dbReference type="PROSITE" id="PS51344">
    <property type="entry name" value="HTH_TFE_IIE"/>
    <property type="match status" value="1"/>
</dbReference>
<gene>
    <name evidence="5" type="ORF">RS030_192900</name>
</gene>
<dbReference type="PANTHER" id="PTHR13097">
    <property type="entry name" value="TRANSCRIPTION INITIATION FACTOR IIE, ALPHA SUBUNIT"/>
    <property type="match status" value="1"/>
</dbReference>
<dbReference type="InterPro" id="IPR036390">
    <property type="entry name" value="WH_DNA-bd_sf"/>
</dbReference>
<dbReference type="GO" id="GO:0005673">
    <property type="term" value="C:transcription factor TFIIE complex"/>
    <property type="evidence" value="ECO:0007669"/>
    <property type="project" value="TreeGrafter"/>
</dbReference>
<dbReference type="InterPro" id="IPR002853">
    <property type="entry name" value="TFIIE_asu"/>
</dbReference>
<proteinExistence type="inferred from homology"/>
<feature type="domain" description="HTH TFE/IIEalpha-type" evidence="4">
    <location>
        <begin position="25"/>
        <end position="121"/>
    </location>
</feature>
<dbReference type="Gene3D" id="3.30.40.10">
    <property type="entry name" value="Zinc/RING finger domain, C3HC4 (zinc finger)"/>
    <property type="match status" value="1"/>
</dbReference>
<dbReference type="InterPro" id="IPR017919">
    <property type="entry name" value="TFIIE/TFIIEa_HTH"/>
</dbReference>